<evidence type="ECO:0000256" key="6">
    <source>
        <dbReference type="RuleBase" id="RU362042"/>
    </source>
</evidence>
<dbReference type="Proteomes" id="UP001524473">
    <property type="component" value="Unassembled WGS sequence"/>
</dbReference>
<dbReference type="PRINTS" id="PR00727">
    <property type="entry name" value="LEADERPTASE"/>
</dbReference>
<dbReference type="EC" id="3.4.21.89" evidence="4 6"/>
<dbReference type="GeneID" id="90533093"/>
<dbReference type="Pfam" id="PF10502">
    <property type="entry name" value="Peptidase_S26"/>
    <property type="match status" value="1"/>
</dbReference>
<keyword evidence="6" id="KW-1133">Transmembrane helix</keyword>
<dbReference type="CDD" id="cd06530">
    <property type="entry name" value="S26_SPase_I"/>
    <property type="match status" value="1"/>
</dbReference>
<reference evidence="8 9" key="1">
    <citation type="submission" date="2022-06" db="EMBL/GenBank/DDBJ databases">
        <title>Isolation of gut microbiota from human fecal samples.</title>
        <authorList>
            <person name="Pamer E.G."/>
            <person name="Barat B."/>
            <person name="Waligurski E."/>
            <person name="Medina S."/>
            <person name="Paddock L."/>
            <person name="Mostad J."/>
        </authorList>
    </citation>
    <scope>NUCLEOTIDE SEQUENCE [LARGE SCALE GENOMIC DNA]</scope>
    <source>
        <strain evidence="8 9">DFI.9.73</strain>
    </source>
</reference>
<dbReference type="PROSITE" id="PS00761">
    <property type="entry name" value="SPASE_I_3"/>
    <property type="match status" value="1"/>
</dbReference>
<comment type="caution">
    <text evidence="8">The sequence shown here is derived from an EMBL/GenBank/DDBJ whole genome shotgun (WGS) entry which is preliminary data.</text>
</comment>
<keyword evidence="6" id="KW-0645">Protease</keyword>
<accession>A0ABT1RWQ4</accession>
<feature type="transmembrane region" description="Helical" evidence="6">
    <location>
        <begin position="7"/>
        <end position="25"/>
    </location>
</feature>
<feature type="domain" description="Peptidase S26" evidence="7">
    <location>
        <begin position="1"/>
        <end position="162"/>
    </location>
</feature>
<keyword evidence="6" id="KW-0812">Transmembrane</keyword>
<evidence type="ECO:0000256" key="3">
    <source>
        <dbReference type="ARBA" id="ARBA00009370"/>
    </source>
</evidence>
<dbReference type="GO" id="GO:0009003">
    <property type="term" value="F:signal peptidase activity"/>
    <property type="evidence" value="ECO:0007669"/>
    <property type="project" value="UniProtKB-EC"/>
</dbReference>
<organism evidence="8 9">
    <name type="scientific">Neglectibacter timonensis</name>
    <dbReference type="NCBI Taxonomy" id="1776382"/>
    <lineage>
        <taxon>Bacteria</taxon>
        <taxon>Bacillati</taxon>
        <taxon>Bacillota</taxon>
        <taxon>Clostridia</taxon>
        <taxon>Eubacteriales</taxon>
        <taxon>Oscillospiraceae</taxon>
        <taxon>Neglectibacter</taxon>
    </lineage>
</organism>
<name>A0ABT1RWQ4_9FIRM</name>
<evidence type="ECO:0000256" key="5">
    <source>
        <dbReference type="ARBA" id="ARBA00022801"/>
    </source>
</evidence>
<evidence type="ECO:0000256" key="4">
    <source>
        <dbReference type="ARBA" id="ARBA00013208"/>
    </source>
</evidence>
<comment type="subcellular location">
    <subcellularLocation>
        <location evidence="2">Cell membrane</location>
        <topology evidence="2">Single-pass type II membrane protein</topology>
    </subcellularLocation>
    <subcellularLocation>
        <location evidence="6">Membrane</location>
        <topology evidence="6">Single-pass type II membrane protein</topology>
    </subcellularLocation>
</comment>
<comment type="catalytic activity">
    <reaction evidence="1 6">
        <text>Cleavage of hydrophobic, N-terminal signal or leader sequences from secreted and periplasmic proteins.</text>
        <dbReference type="EC" id="3.4.21.89"/>
    </reaction>
</comment>
<dbReference type="PANTHER" id="PTHR43390:SF1">
    <property type="entry name" value="CHLOROPLAST PROCESSING PEPTIDASE"/>
    <property type="match status" value="1"/>
</dbReference>
<evidence type="ECO:0000313" key="9">
    <source>
        <dbReference type="Proteomes" id="UP001524473"/>
    </source>
</evidence>
<dbReference type="EMBL" id="JANFZH010000006">
    <property type="protein sequence ID" value="MCQ4839110.1"/>
    <property type="molecule type" value="Genomic_DNA"/>
</dbReference>
<dbReference type="InterPro" id="IPR019533">
    <property type="entry name" value="Peptidase_S26"/>
</dbReference>
<dbReference type="NCBIfam" id="TIGR02227">
    <property type="entry name" value="sigpep_I_bact"/>
    <property type="match status" value="1"/>
</dbReference>
<evidence type="ECO:0000313" key="8">
    <source>
        <dbReference type="EMBL" id="MCQ4839110.1"/>
    </source>
</evidence>
<dbReference type="InterPro" id="IPR019758">
    <property type="entry name" value="Pept_S26A_signal_pept_1_CS"/>
</dbReference>
<dbReference type="SUPFAM" id="SSF51306">
    <property type="entry name" value="LexA/Signal peptidase"/>
    <property type="match status" value="1"/>
</dbReference>
<keyword evidence="9" id="KW-1185">Reference proteome</keyword>
<evidence type="ECO:0000256" key="1">
    <source>
        <dbReference type="ARBA" id="ARBA00000677"/>
    </source>
</evidence>
<dbReference type="InterPro" id="IPR036286">
    <property type="entry name" value="LexA/Signal_pep-like_sf"/>
</dbReference>
<keyword evidence="5 6" id="KW-0378">Hydrolase</keyword>
<gene>
    <name evidence="8" type="primary">lepB</name>
    <name evidence="8" type="ORF">NE695_04160</name>
</gene>
<proteinExistence type="inferred from homology"/>
<dbReference type="Gene3D" id="2.10.109.10">
    <property type="entry name" value="Umud Fragment, subunit A"/>
    <property type="match status" value="1"/>
</dbReference>
<dbReference type="RefSeq" id="WP_187127739.1">
    <property type="nucleotide sequence ID" value="NZ_CABKVV010000014.1"/>
</dbReference>
<protein>
    <recommendedName>
        <fullName evidence="4 6">Signal peptidase I</fullName>
        <ecNumber evidence="4 6">3.4.21.89</ecNumber>
    </recommendedName>
</protein>
<evidence type="ECO:0000259" key="7">
    <source>
        <dbReference type="Pfam" id="PF10502"/>
    </source>
</evidence>
<keyword evidence="6" id="KW-0472">Membrane</keyword>
<evidence type="ECO:0000256" key="2">
    <source>
        <dbReference type="ARBA" id="ARBA00004401"/>
    </source>
</evidence>
<dbReference type="InterPro" id="IPR000223">
    <property type="entry name" value="Pept_S26A_signal_pept_1"/>
</dbReference>
<comment type="similarity">
    <text evidence="3 6">Belongs to the peptidase S26 family.</text>
</comment>
<dbReference type="PANTHER" id="PTHR43390">
    <property type="entry name" value="SIGNAL PEPTIDASE I"/>
    <property type="match status" value="1"/>
</dbReference>
<sequence>MEWIEELVIAVVLIAVVFTFLFRIITVTGTSMIPNYNDGDRVLVVSNPFQIGQGDVVVIINVLEEPIIKRVIATEGQTVDFDPESKAVLVNGQPVDETEFGLSNGMTDLPYTSFEILEFPQTVPEGCVFVLGDNRAVSEDSRYKIVGMIDERNILGKAVFNIFPFSKIGPAN</sequence>